<reference evidence="1 2" key="1">
    <citation type="submission" date="2019-06" db="EMBL/GenBank/DDBJ databases">
        <title>Sequencing the genomes of 1000 actinobacteria strains.</title>
        <authorList>
            <person name="Klenk H.-P."/>
        </authorList>
    </citation>
    <scope>NUCLEOTIDE SEQUENCE [LARGE SCALE GENOMIC DNA]</scope>
    <source>
        <strain evidence="1 2">DSM 4813</strain>
    </source>
</reference>
<dbReference type="OrthoDB" id="981635at2"/>
<evidence type="ECO:0000313" key="1">
    <source>
        <dbReference type="EMBL" id="TQL62024.1"/>
    </source>
</evidence>
<dbReference type="Proteomes" id="UP000315389">
    <property type="component" value="Unassembled WGS sequence"/>
</dbReference>
<dbReference type="Pfam" id="PF08849">
    <property type="entry name" value="BrxA"/>
    <property type="match status" value="1"/>
</dbReference>
<dbReference type="AlphaFoldDB" id="A0A542ZNS5"/>
<accession>A0A542ZNS5</accession>
<proteinExistence type="predicted"/>
<organism evidence="1 2">
    <name type="scientific">Rarobacter faecitabidus</name>
    <dbReference type="NCBI Taxonomy" id="13243"/>
    <lineage>
        <taxon>Bacteria</taxon>
        <taxon>Bacillati</taxon>
        <taxon>Actinomycetota</taxon>
        <taxon>Actinomycetes</taxon>
        <taxon>Micrococcales</taxon>
        <taxon>Rarobacteraceae</taxon>
        <taxon>Rarobacter</taxon>
    </lineage>
</organism>
<dbReference type="Gene3D" id="1.10.3540.10">
    <property type="entry name" value="uncharacterized protein from magnetospirillum magneticum domain"/>
    <property type="match status" value="1"/>
</dbReference>
<comment type="caution">
    <text evidence="1">The sequence shown here is derived from an EMBL/GenBank/DDBJ whole genome shotgun (WGS) entry which is preliminary data.</text>
</comment>
<name>A0A542ZNS5_RARFA</name>
<dbReference type="EMBL" id="VFOS01000002">
    <property type="protein sequence ID" value="TQL62024.1"/>
    <property type="molecule type" value="Genomic_DNA"/>
</dbReference>
<sequence>MGNGDSGPTRYTLSFTSGALLVPEGSILAETYLTLGDWGEVRRVARAENLLRARTLATAARRVRETVQRLETLAPTEILLLSSSVATERGYVMWLATCRRYQLIGEFAEEVVRERYLLLTPTLRYEHFDRFVRGKMLWHPELTELRESTMKKLRATVFRMLEEAGLLYETEILGAVMSDDLCRAIQAHRPDDVRFLPTRDSNEAVE</sequence>
<protein>
    <submittedName>
        <fullName evidence="1">Putative inner membrane protein DUF1819</fullName>
    </submittedName>
</protein>
<gene>
    <name evidence="1" type="ORF">FB461_1657</name>
</gene>
<dbReference type="InterPro" id="IPR023137">
    <property type="entry name" value="BrxA_sf"/>
</dbReference>
<keyword evidence="2" id="KW-1185">Reference proteome</keyword>
<evidence type="ECO:0000313" key="2">
    <source>
        <dbReference type="Proteomes" id="UP000315389"/>
    </source>
</evidence>
<dbReference type="InterPro" id="IPR014948">
    <property type="entry name" value="BrxA"/>
</dbReference>
<dbReference type="RefSeq" id="WP_142120947.1">
    <property type="nucleotide sequence ID" value="NZ_BAAASV010000002.1"/>
</dbReference>